<keyword evidence="4 6" id="KW-1133">Transmembrane helix</keyword>
<evidence type="ECO:0000256" key="2">
    <source>
        <dbReference type="ARBA" id="ARBA00009142"/>
    </source>
</evidence>
<feature type="transmembrane region" description="Helical" evidence="6">
    <location>
        <begin position="98"/>
        <end position="117"/>
    </location>
</feature>
<dbReference type="Proteomes" id="UP000515703">
    <property type="component" value="Chromosome"/>
</dbReference>
<dbReference type="GO" id="GO:0005886">
    <property type="term" value="C:plasma membrane"/>
    <property type="evidence" value="ECO:0007669"/>
    <property type="project" value="UniProtKB-SubCell"/>
</dbReference>
<comment type="similarity">
    <text evidence="2 6">Belongs to the 4-toluene sulfonate uptake permease (TSUP) (TC 2.A.102) family.</text>
</comment>
<keyword evidence="5 6" id="KW-0472">Membrane</keyword>
<accession>A0A7M3S978</accession>
<keyword evidence="3 6" id="KW-0812">Transmembrane</keyword>
<keyword evidence="8" id="KW-1185">Reference proteome</keyword>
<dbReference type="AlphaFoldDB" id="A0A7M3S978"/>
<protein>
    <recommendedName>
        <fullName evidence="6">Probable membrane transporter protein</fullName>
    </recommendedName>
</protein>
<evidence type="ECO:0000256" key="5">
    <source>
        <dbReference type="ARBA" id="ARBA00023136"/>
    </source>
</evidence>
<feature type="transmembrane region" description="Helical" evidence="6">
    <location>
        <begin position="249"/>
        <end position="268"/>
    </location>
</feature>
<keyword evidence="6" id="KW-1003">Cell membrane</keyword>
<reference evidence="7 8" key="2">
    <citation type="submission" date="2020-08" db="EMBL/GenBank/DDBJ databases">
        <authorList>
            <person name="Ueki A."/>
            <person name="Tonouchi A."/>
        </authorList>
    </citation>
    <scope>NUCLEOTIDE SEQUENCE [LARGE SCALE GENOMIC DNA]</scope>
    <source>
        <strain evidence="7 8">CTTW</strain>
    </source>
</reference>
<proteinExistence type="inferred from homology"/>
<evidence type="ECO:0000256" key="4">
    <source>
        <dbReference type="ARBA" id="ARBA00022989"/>
    </source>
</evidence>
<dbReference type="InterPro" id="IPR002781">
    <property type="entry name" value="TM_pro_TauE-like"/>
</dbReference>
<comment type="subcellular location">
    <subcellularLocation>
        <location evidence="6">Cell membrane</location>
        <topology evidence="6">Multi-pass membrane protein</topology>
    </subcellularLocation>
    <subcellularLocation>
        <location evidence="1">Membrane</location>
        <topology evidence="1">Multi-pass membrane protein</topology>
    </subcellularLocation>
</comment>
<name>A0A7M3S978_9FIRM</name>
<evidence type="ECO:0000313" key="7">
    <source>
        <dbReference type="EMBL" id="BCK01146.1"/>
    </source>
</evidence>
<sequence length="272" mass="28709">MIIFLFVLLGIAVGGFGTLIGAGGGFLLTPILLMCFPTMPAESVTAISMTSVFFNSASGSSAYAYMKRIDYKTGIIFAIATIPGSVIGTMLTGQVSRQLFNCIFGAFMILFAIVIILKSRMGNSSAPIDKEGHFRARRHLTDRDGHEFSFSFNMLAGILISMFVGLVSGFLGIGGGIVHVPALVLLGFPTHFATATSHFVLVFSAAISVIVHLSEGTLNNNTTMALSIAFGTVVGAQIGARISKHIKGSVIMLCLAIALIFAGVRILYMGLV</sequence>
<dbReference type="PANTHER" id="PTHR43701">
    <property type="entry name" value="MEMBRANE TRANSPORTER PROTEIN MJ0441-RELATED"/>
    <property type="match status" value="1"/>
</dbReference>
<evidence type="ECO:0000256" key="1">
    <source>
        <dbReference type="ARBA" id="ARBA00004141"/>
    </source>
</evidence>
<dbReference type="KEGG" id="acht:bsdcttw_41860"/>
<gene>
    <name evidence="7" type="ORF">bsdcttw_41860</name>
</gene>
<dbReference type="Pfam" id="PF01925">
    <property type="entry name" value="TauE"/>
    <property type="match status" value="1"/>
</dbReference>
<reference evidence="7 8" key="1">
    <citation type="submission" date="2020-08" db="EMBL/GenBank/DDBJ databases">
        <title>Draft genome sequencing of an Anaerocolumna strain isolated from anoxic soil subjected to BSD treatment.</title>
        <authorList>
            <person name="Uek A."/>
            <person name="Tonouchi A."/>
        </authorList>
    </citation>
    <scope>NUCLEOTIDE SEQUENCE [LARGE SCALE GENOMIC DNA]</scope>
    <source>
        <strain evidence="7 8">CTTW</strain>
    </source>
</reference>
<feature type="transmembrane region" description="Helical" evidence="6">
    <location>
        <begin position="152"/>
        <end position="180"/>
    </location>
</feature>
<evidence type="ECO:0000256" key="3">
    <source>
        <dbReference type="ARBA" id="ARBA00022692"/>
    </source>
</evidence>
<dbReference type="RefSeq" id="WP_185256745.1">
    <property type="nucleotide sequence ID" value="NZ_AP023368.1"/>
</dbReference>
<dbReference type="EMBL" id="AP023368">
    <property type="protein sequence ID" value="BCK01146.1"/>
    <property type="molecule type" value="Genomic_DNA"/>
</dbReference>
<feature type="transmembrane region" description="Helical" evidence="6">
    <location>
        <begin position="75"/>
        <end position="92"/>
    </location>
</feature>
<evidence type="ECO:0000256" key="6">
    <source>
        <dbReference type="RuleBase" id="RU363041"/>
    </source>
</evidence>
<organism evidence="7 8">
    <name type="scientific">Anaerocolumna chitinilytica</name>
    <dbReference type="NCBI Taxonomy" id="1727145"/>
    <lineage>
        <taxon>Bacteria</taxon>
        <taxon>Bacillati</taxon>
        <taxon>Bacillota</taxon>
        <taxon>Clostridia</taxon>
        <taxon>Lachnospirales</taxon>
        <taxon>Lachnospiraceae</taxon>
        <taxon>Anaerocolumna</taxon>
    </lineage>
</organism>
<dbReference type="PANTHER" id="PTHR43701:SF2">
    <property type="entry name" value="MEMBRANE TRANSPORTER PROTEIN YJNA-RELATED"/>
    <property type="match status" value="1"/>
</dbReference>
<dbReference type="InterPro" id="IPR051598">
    <property type="entry name" value="TSUP/Inactive_protease-like"/>
</dbReference>
<evidence type="ECO:0000313" key="8">
    <source>
        <dbReference type="Proteomes" id="UP000515703"/>
    </source>
</evidence>
<feature type="transmembrane region" description="Helical" evidence="6">
    <location>
        <begin position="192"/>
        <end position="213"/>
    </location>
</feature>